<evidence type="ECO:0000313" key="2">
    <source>
        <dbReference type="EMBL" id="GFU06903.1"/>
    </source>
</evidence>
<sequence>MDPGVCGQGATAAVVGGSILGHGVRFSKDTTVKRRPEIIPLPFPKTIPTLPAAAETISEHSLAKPILLKPVERTPFLPSHQKRSLESPPFSIPNEVEKSEPSVEDVRLLLKTETIETPQRKPKVGDFFHTVSQSSSQNLMGFIGPNPIDSVRFFCNQPLKISLKMYERCFCNQPFNVLRKKNVNVMFLCFFFVESHTPNHTCNIPDTRKKNPSTLVR</sequence>
<keyword evidence="3" id="KW-1185">Reference proteome</keyword>
<dbReference type="EMBL" id="BMAW01077541">
    <property type="protein sequence ID" value="GFU06903.1"/>
    <property type="molecule type" value="Genomic_DNA"/>
</dbReference>
<proteinExistence type="predicted"/>
<gene>
    <name evidence="2" type="ORF">NPIL_304311</name>
</gene>
<organism evidence="2 3">
    <name type="scientific">Nephila pilipes</name>
    <name type="common">Giant wood spider</name>
    <name type="synonym">Nephila maculata</name>
    <dbReference type="NCBI Taxonomy" id="299642"/>
    <lineage>
        <taxon>Eukaryota</taxon>
        <taxon>Metazoa</taxon>
        <taxon>Ecdysozoa</taxon>
        <taxon>Arthropoda</taxon>
        <taxon>Chelicerata</taxon>
        <taxon>Arachnida</taxon>
        <taxon>Araneae</taxon>
        <taxon>Araneomorphae</taxon>
        <taxon>Entelegynae</taxon>
        <taxon>Araneoidea</taxon>
        <taxon>Nephilidae</taxon>
        <taxon>Nephila</taxon>
    </lineage>
</organism>
<name>A0A8X6U9L4_NEPPI</name>
<evidence type="ECO:0000256" key="1">
    <source>
        <dbReference type="SAM" id="MobiDB-lite"/>
    </source>
</evidence>
<evidence type="ECO:0000313" key="3">
    <source>
        <dbReference type="Proteomes" id="UP000887013"/>
    </source>
</evidence>
<reference evidence="2" key="1">
    <citation type="submission" date="2020-08" db="EMBL/GenBank/DDBJ databases">
        <title>Multicomponent nature underlies the extraordinary mechanical properties of spider dragline silk.</title>
        <authorList>
            <person name="Kono N."/>
            <person name="Nakamura H."/>
            <person name="Mori M."/>
            <person name="Yoshida Y."/>
            <person name="Ohtoshi R."/>
            <person name="Malay A.D."/>
            <person name="Moran D.A.P."/>
            <person name="Tomita M."/>
            <person name="Numata K."/>
            <person name="Arakawa K."/>
        </authorList>
    </citation>
    <scope>NUCLEOTIDE SEQUENCE</scope>
</reference>
<feature type="region of interest" description="Disordered" evidence="1">
    <location>
        <begin position="78"/>
        <end position="97"/>
    </location>
</feature>
<accession>A0A8X6U9L4</accession>
<dbReference type="AlphaFoldDB" id="A0A8X6U9L4"/>
<comment type="caution">
    <text evidence="2">The sequence shown here is derived from an EMBL/GenBank/DDBJ whole genome shotgun (WGS) entry which is preliminary data.</text>
</comment>
<dbReference type="Proteomes" id="UP000887013">
    <property type="component" value="Unassembled WGS sequence"/>
</dbReference>
<protein>
    <submittedName>
        <fullName evidence="2">Uncharacterized protein</fullName>
    </submittedName>
</protein>